<dbReference type="EMBL" id="FQWD01000001">
    <property type="protein sequence ID" value="SHF91533.1"/>
    <property type="molecule type" value="Genomic_DNA"/>
</dbReference>
<evidence type="ECO:0000313" key="2">
    <source>
        <dbReference type="EMBL" id="SHF91533.1"/>
    </source>
</evidence>
<dbReference type="AlphaFoldDB" id="A0A1M5FJ44"/>
<evidence type="ECO:0000256" key="1">
    <source>
        <dbReference type="SAM" id="SignalP"/>
    </source>
</evidence>
<proteinExistence type="predicted"/>
<accession>A0A1M5FJ44</accession>
<protein>
    <submittedName>
        <fullName evidence="2">Uncharacterized protein</fullName>
    </submittedName>
</protein>
<gene>
    <name evidence="2" type="ORF">SAMN05216361_0865</name>
</gene>
<dbReference type="OrthoDB" id="5741133at2"/>
<keyword evidence="3" id="KW-1185">Reference proteome</keyword>
<keyword evidence="1" id="KW-0732">Signal</keyword>
<dbReference type="Pfam" id="PF20420">
    <property type="entry name" value="DUF6702"/>
    <property type="match status" value="1"/>
</dbReference>
<dbReference type="Proteomes" id="UP000184520">
    <property type="component" value="Unassembled WGS sequence"/>
</dbReference>
<feature type="signal peptide" evidence="1">
    <location>
        <begin position="1"/>
        <end position="28"/>
    </location>
</feature>
<name>A0A1M5FJ44_9ALTE</name>
<reference evidence="3" key="1">
    <citation type="submission" date="2016-11" db="EMBL/GenBank/DDBJ databases">
        <authorList>
            <person name="Varghese N."/>
            <person name="Submissions S."/>
        </authorList>
    </citation>
    <scope>NUCLEOTIDE SEQUENCE [LARGE SCALE GENOMIC DNA]</scope>
    <source>
        <strain evidence="3">CGMCC 1.8995</strain>
    </source>
</reference>
<sequence length="173" mass="19265">MTTNLSRVTEVVKAGLCALLLCVISAQATAHQQKAAITTVLFNPRTENIEVMHRFNLHDAEHAVKMLFKKTADILDDQSTQAEFAAYVSERFSLLNAAGDSLGLSLIGFETEGKYFWVYQETDQPPSLEGLKVRHDALRDIWPSQVNTLNVEGKGNLKTLTFTDNVALLEVHF</sequence>
<dbReference type="STRING" id="634436.SAMN05216361_0865"/>
<organism evidence="2 3">
    <name type="scientific">Marisediminitalea aggregata</name>
    <dbReference type="NCBI Taxonomy" id="634436"/>
    <lineage>
        <taxon>Bacteria</taxon>
        <taxon>Pseudomonadati</taxon>
        <taxon>Pseudomonadota</taxon>
        <taxon>Gammaproteobacteria</taxon>
        <taxon>Alteromonadales</taxon>
        <taxon>Alteromonadaceae</taxon>
        <taxon>Marisediminitalea</taxon>
    </lineage>
</organism>
<feature type="chain" id="PRO_5013336406" evidence="1">
    <location>
        <begin position="29"/>
        <end position="173"/>
    </location>
</feature>
<dbReference type="RefSeq" id="WP_073318243.1">
    <property type="nucleotide sequence ID" value="NZ_FQWD01000001.1"/>
</dbReference>
<dbReference type="InterPro" id="IPR046525">
    <property type="entry name" value="DUF6702"/>
</dbReference>
<evidence type="ECO:0000313" key="3">
    <source>
        <dbReference type="Proteomes" id="UP000184520"/>
    </source>
</evidence>